<feature type="region of interest" description="Disordered" evidence="1">
    <location>
        <begin position="254"/>
        <end position="319"/>
    </location>
</feature>
<organism evidence="2">
    <name type="scientific">Cladocopium goreaui</name>
    <dbReference type="NCBI Taxonomy" id="2562237"/>
    <lineage>
        <taxon>Eukaryota</taxon>
        <taxon>Sar</taxon>
        <taxon>Alveolata</taxon>
        <taxon>Dinophyceae</taxon>
        <taxon>Suessiales</taxon>
        <taxon>Symbiodiniaceae</taxon>
        <taxon>Cladocopium</taxon>
    </lineage>
</organism>
<evidence type="ECO:0000313" key="2">
    <source>
        <dbReference type="EMBL" id="CAI4006643.1"/>
    </source>
</evidence>
<evidence type="ECO:0000313" key="3">
    <source>
        <dbReference type="EMBL" id="CAL4793955.1"/>
    </source>
</evidence>
<evidence type="ECO:0000256" key="1">
    <source>
        <dbReference type="SAM" id="MobiDB-lite"/>
    </source>
</evidence>
<dbReference type="Proteomes" id="UP001152797">
    <property type="component" value="Unassembled WGS sequence"/>
</dbReference>
<feature type="region of interest" description="Disordered" evidence="1">
    <location>
        <begin position="1"/>
        <end position="109"/>
    </location>
</feature>
<dbReference type="AlphaFoldDB" id="A0A9P1GBB3"/>
<keyword evidence="4" id="KW-1185">Reference proteome</keyword>
<sequence>MGHEEVPLPTSPAPSDDGYEGRQASPVGEDEVPPPTSPVESPHDRHGRDDQEIPLPTSPVTSPADDDRFAVPVSAQPASHRSDSADVTESPSEDLPVPTEARPTSEAPSFEEIEILLDEAAMQAEAAEIEEVIPLTSSLPFSSAPPRDSSTEPTSPNMVPTCVPSPTEIGDEPTVPFPTVTRQPTATGMVPEVPVLQAPTAVPDSAVYSSAAFVTSPTEMPMPTELISPTSIGDQDLEDDTSVPTVLRTVGTASTLKGSTRPPGERPSSPTEVMEEMDTVEAPTILRPPPQVPMSGSGSLITTGLQSSSAPPASPTEFLEWGPGPNLSCALFGVTSAIFAIDPVL</sequence>
<gene>
    <name evidence="2" type="ORF">C1SCF055_LOCUS32262</name>
</gene>
<dbReference type="EMBL" id="CAMXCT010003871">
    <property type="protein sequence ID" value="CAI4006643.1"/>
    <property type="molecule type" value="Genomic_DNA"/>
</dbReference>
<dbReference type="EMBL" id="CAMXCT030003871">
    <property type="protein sequence ID" value="CAL4793955.1"/>
    <property type="molecule type" value="Genomic_DNA"/>
</dbReference>
<reference evidence="3 4" key="2">
    <citation type="submission" date="2024-05" db="EMBL/GenBank/DDBJ databases">
        <authorList>
            <person name="Chen Y."/>
            <person name="Shah S."/>
            <person name="Dougan E. K."/>
            <person name="Thang M."/>
            <person name="Chan C."/>
        </authorList>
    </citation>
    <scope>NUCLEOTIDE SEQUENCE [LARGE SCALE GENOMIC DNA]</scope>
</reference>
<feature type="region of interest" description="Disordered" evidence="1">
    <location>
        <begin position="137"/>
        <end position="183"/>
    </location>
</feature>
<accession>A0A9P1GBB3</accession>
<comment type="caution">
    <text evidence="2">The sequence shown here is derived from an EMBL/GenBank/DDBJ whole genome shotgun (WGS) entry which is preliminary data.</text>
</comment>
<name>A0A9P1GBB3_9DINO</name>
<feature type="compositionally biased region" description="Polar residues" evidence="1">
    <location>
        <begin position="294"/>
        <end position="311"/>
    </location>
</feature>
<protein>
    <submittedName>
        <fullName evidence="3">Zonadhesin</fullName>
    </submittedName>
</protein>
<reference evidence="2" key="1">
    <citation type="submission" date="2022-10" db="EMBL/GenBank/DDBJ databases">
        <authorList>
            <person name="Chen Y."/>
            <person name="Dougan E. K."/>
            <person name="Chan C."/>
            <person name="Rhodes N."/>
            <person name="Thang M."/>
        </authorList>
    </citation>
    <scope>NUCLEOTIDE SEQUENCE</scope>
</reference>
<dbReference type="EMBL" id="CAMXCT020003871">
    <property type="protein sequence ID" value="CAL1160018.1"/>
    <property type="molecule type" value="Genomic_DNA"/>
</dbReference>
<feature type="compositionally biased region" description="Basic and acidic residues" evidence="1">
    <location>
        <begin position="41"/>
        <end position="51"/>
    </location>
</feature>
<evidence type="ECO:0000313" key="4">
    <source>
        <dbReference type="Proteomes" id="UP001152797"/>
    </source>
</evidence>
<proteinExistence type="predicted"/>